<feature type="signal peptide" evidence="1">
    <location>
        <begin position="1"/>
        <end position="20"/>
    </location>
</feature>
<organism evidence="3 4">
    <name type="scientific">Cymbomonas tetramitiformis</name>
    <dbReference type="NCBI Taxonomy" id="36881"/>
    <lineage>
        <taxon>Eukaryota</taxon>
        <taxon>Viridiplantae</taxon>
        <taxon>Chlorophyta</taxon>
        <taxon>Pyramimonadophyceae</taxon>
        <taxon>Pyramimonadales</taxon>
        <taxon>Pyramimonadaceae</taxon>
        <taxon>Cymbomonas</taxon>
    </lineage>
</organism>
<dbReference type="InterPro" id="IPR000998">
    <property type="entry name" value="MAM_dom"/>
</dbReference>
<evidence type="ECO:0000313" key="3">
    <source>
        <dbReference type="EMBL" id="KAK3264955.1"/>
    </source>
</evidence>
<evidence type="ECO:0000259" key="2">
    <source>
        <dbReference type="PROSITE" id="PS50060"/>
    </source>
</evidence>
<sequence>MILFAFLVFIVLSEFKDVCATGQGGLTSDYLLPEFWYNPERAYQQTYQQSATNHSEFKVHFDGSGVLTVTGDANAYPHLGPRFLYPLEADVDVVVKFTKDEACDDHYVVVSTSPDPGGFTWGISPNQVKFAWNCNIKTLYSTSSLKYTTCSEEATAAPSVRNLLTLTTSPTATSVPTSTSFPTLELTSNGFVRVSLSMVYNETFEAGLGRLSNTGPDMNWTLHSGATPSASTGPSGGWDPSLSSQYAYLEASSRHAYPNKTAILESPLIQVQEEAAPELIFYYHMYGQDIGSLHVEAREAGEGPWIELWAANGSRGDMWHRGEIMLLQGSTSLQYRIRGVTGQGYSSDIAVDDIHGPSEDYGNYFGTGEDGHGHFSKAYNYLEAVQDGPVVVRQYESLLIEAGATLTTSVRCKGLLILVKGDCTIDGTLSMTARGAHADPAAEGVYSTGLRFGVVTGANTSQTLSAAEWKGTGETAMEVMRHMPAVNGNGVVITIPINGGGHGGGGGCRVPWSRATFGLDLADIFNPTDLTEE</sequence>
<dbReference type="SMART" id="SM00137">
    <property type="entry name" value="MAM"/>
    <property type="match status" value="1"/>
</dbReference>
<dbReference type="PROSITE" id="PS50060">
    <property type="entry name" value="MAM_2"/>
    <property type="match status" value="1"/>
</dbReference>
<gene>
    <name evidence="3" type="ORF">CYMTET_26334</name>
</gene>
<evidence type="ECO:0000313" key="4">
    <source>
        <dbReference type="Proteomes" id="UP001190700"/>
    </source>
</evidence>
<comment type="caution">
    <text evidence="3">The sequence shown here is derived from an EMBL/GenBank/DDBJ whole genome shotgun (WGS) entry which is preliminary data.</text>
</comment>
<dbReference type="AlphaFoldDB" id="A0AAE0FSB2"/>
<proteinExistence type="predicted"/>
<dbReference type="SUPFAM" id="SSF49899">
    <property type="entry name" value="Concanavalin A-like lectins/glucanases"/>
    <property type="match status" value="1"/>
</dbReference>
<dbReference type="Proteomes" id="UP001190700">
    <property type="component" value="Unassembled WGS sequence"/>
</dbReference>
<name>A0AAE0FSB2_9CHLO</name>
<protein>
    <recommendedName>
        <fullName evidence="2">MAM domain-containing protein</fullName>
    </recommendedName>
</protein>
<dbReference type="InterPro" id="IPR013320">
    <property type="entry name" value="ConA-like_dom_sf"/>
</dbReference>
<evidence type="ECO:0000256" key="1">
    <source>
        <dbReference type="SAM" id="SignalP"/>
    </source>
</evidence>
<dbReference type="CDD" id="cd06263">
    <property type="entry name" value="MAM"/>
    <property type="match status" value="1"/>
</dbReference>
<dbReference type="EMBL" id="LGRX02014238">
    <property type="protein sequence ID" value="KAK3264955.1"/>
    <property type="molecule type" value="Genomic_DNA"/>
</dbReference>
<reference evidence="3 4" key="1">
    <citation type="journal article" date="2015" name="Genome Biol. Evol.">
        <title>Comparative Genomics of a Bacterivorous Green Alga Reveals Evolutionary Causalities and Consequences of Phago-Mixotrophic Mode of Nutrition.</title>
        <authorList>
            <person name="Burns J.A."/>
            <person name="Paasch A."/>
            <person name="Narechania A."/>
            <person name="Kim E."/>
        </authorList>
    </citation>
    <scope>NUCLEOTIDE SEQUENCE [LARGE SCALE GENOMIC DNA]</scope>
    <source>
        <strain evidence="3 4">PLY_AMNH</strain>
    </source>
</reference>
<dbReference type="Pfam" id="PF00629">
    <property type="entry name" value="MAM"/>
    <property type="match status" value="1"/>
</dbReference>
<feature type="chain" id="PRO_5042142200" description="MAM domain-containing protein" evidence="1">
    <location>
        <begin position="21"/>
        <end position="533"/>
    </location>
</feature>
<feature type="domain" description="MAM" evidence="2">
    <location>
        <begin position="200"/>
        <end position="354"/>
    </location>
</feature>
<dbReference type="GO" id="GO:0016020">
    <property type="term" value="C:membrane"/>
    <property type="evidence" value="ECO:0007669"/>
    <property type="project" value="InterPro"/>
</dbReference>
<keyword evidence="1" id="KW-0732">Signal</keyword>
<dbReference type="InterPro" id="IPR051560">
    <property type="entry name" value="MAM_domain-containing"/>
</dbReference>
<dbReference type="PANTHER" id="PTHR23282:SF142">
    <property type="entry name" value="MAM DOMAIN-CONTAINING PROTEIN"/>
    <property type="match status" value="1"/>
</dbReference>
<keyword evidence="4" id="KW-1185">Reference proteome</keyword>
<accession>A0AAE0FSB2</accession>
<dbReference type="PANTHER" id="PTHR23282">
    <property type="entry name" value="APICAL ENDOSOMAL GLYCOPROTEIN PRECURSOR"/>
    <property type="match status" value="1"/>
</dbReference>
<dbReference type="Gene3D" id="2.60.120.200">
    <property type="match status" value="1"/>
</dbReference>